<evidence type="ECO:0000313" key="4">
    <source>
        <dbReference type="EMBL" id="GAA1246831.1"/>
    </source>
</evidence>
<evidence type="ECO:0000259" key="3">
    <source>
        <dbReference type="Pfam" id="PF08044"/>
    </source>
</evidence>
<dbReference type="RefSeq" id="WP_253865902.1">
    <property type="nucleotide sequence ID" value="NZ_BAAALN010000012.1"/>
</dbReference>
<comment type="caution">
    <text evidence="4">The sequence shown here is derived from an EMBL/GenBank/DDBJ whole genome shotgun (WGS) entry which is preliminary data.</text>
</comment>
<proteinExistence type="predicted"/>
<dbReference type="EMBL" id="BAAALN010000012">
    <property type="protein sequence ID" value="GAA1246831.1"/>
    <property type="molecule type" value="Genomic_DNA"/>
</dbReference>
<protein>
    <submittedName>
        <fullName evidence="4">DUF1707 domain-containing protein</fullName>
    </submittedName>
</protein>
<dbReference type="Proteomes" id="UP001500653">
    <property type="component" value="Unassembled WGS sequence"/>
</dbReference>
<evidence type="ECO:0000256" key="1">
    <source>
        <dbReference type="SAM" id="MobiDB-lite"/>
    </source>
</evidence>
<keyword evidence="2" id="KW-0472">Membrane</keyword>
<name>A0ABP4H126_9PSEU</name>
<feature type="transmembrane region" description="Helical" evidence="2">
    <location>
        <begin position="96"/>
        <end position="113"/>
    </location>
</feature>
<evidence type="ECO:0000256" key="2">
    <source>
        <dbReference type="SAM" id="Phobius"/>
    </source>
</evidence>
<reference evidence="5" key="1">
    <citation type="journal article" date="2019" name="Int. J. Syst. Evol. Microbiol.">
        <title>The Global Catalogue of Microorganisms (GCM) 10K type strain sequencing project: providing services to taxonomists for standard genome sequencing and annotation.</title>
        <authorList>
            <consortium name="The Broad Institute Genomics Platform"/>
            <consortium name="The Broad Institute Genome Sequencing Center for Infectious Disease"/>
            <person name="Wu L."/>
            <person name="Ma J."/>
        </authorList>
    </citation>
    <scope>NUCLEOTIDE SEQUENCE [LARGE SCALE GENOMIC DNA]</scope>
    <source>
        <strain evidence="5">JCM 13023</strain>
    </source>
</reference>
<organism evidence="4 5">
    <name type="scientific">Prauserella halophila</name>
    <dbReference type="NCBI Taxonomy" id="185641"/>
    <lineage>
        <taxon>Bacteria</taxon>
        <taxon>Bacillati</taxon>
        <taxon>Actinomycetota</taxon>
        <taxon>Actinomycetes</taxon>
        <taxon>Pseudonocardiales</taxon>
        <taxon>Pseudonocardiaceae</taxon>
        <taxon>Prauserella</taxon>
    </lineage>
</organism>
<keyword evidence="2" id="KW-1133">Transmembrane helix</keyword>
<feature type="domain" description="DUF1707" evidence="3">
    <location>
        <begin position="8"/>
        <end position="60"/>
    </location>
</feature>
<feature type="transmembrane region" description="Helical" evidence="2">
    <location>
        <begin position="119"/>
        <end position="136"/>
    </location>
</feature>
<dbReference type="InterPro" id="IPR012551">
    <property type="entry name" value="DUF1707_SHOCT-like"/>
</dbReference>
<sequence>MAADRSELRLSDAERQEALDALSEHVRTGRLELTEFDERSAGVSAAKFRKDLKPMFADLPEPRPSVLESGPRQDGGMSRTGASGPPVPVQPWRQRLASLALPAAAILAIALFFVTRAGFFVFLIPAAAALLAGMIVNRR</sequence>
<gene>
    <name evidence="4" type="ORF">GCM10009676_36310</name>
</gene>
<feature type="region of interest" description="Disordered" evidence="1">
    <location>
        <begin position="56"/>
        <end position="89"/>
    </location>
</feature>
<keyword evidence="2" id="KW-0812">Transmembrane</keyword>
<keyword evidence="5" id="KW-1185">Reference proteome</keyword>
<evidence type="ECO:0000313" key="5">
    <source>
        <dbReference type="Proteomes" id="UP001500653"/>
    </source>
</evidence>
<dbReference type="Pfam" id="PF08044">
    <property type="entry name" value="DUF1707"/>
    <property type="match status" value="1"/>
</dbReference>
<accession>A0ABP4H126</accession>